<dbReference type="PANTHER" id="PTHR16288">
    <property type="entry name" value="WD40 REPEAT PROTEIN 4"/>
    <property type="match status" value="1"/>
</dbReference>
<evidence type="ECO:0000256" key="8">
    <source>
        <dbReference type="HAMAP-Rule" id="MF_03056"/>
    </source>
</evidence>
<dbReference type="STRING" id="41427.A0A182INZ0"/>
<sequence length="379" mass="42256">MYDLKIYPTFTAVGIKDRVAFLSTDGSLLHEIVISQQVPAEPDKTKEGENGNAPQPAHVVTLEYCLASKVFTISLSDKSLQSYQLKEAEGHLSSEMVGDRVPTTRTIVCMKFASKHGVLFGCDKSDCFEFDPVGKSDKRSKWILGHMSQILDLAVSADERYIITCDRDEKIKVTSYPDCHNIVCYCFGHQEYVAGMELLSPSMLLSVSGDNTLRLWDYSEGKEIASYALEDPAVGVTCQRLNEGSGALCAVRSYVNNKIEVAQIHPDDPLKRCVPCGTISVNAGSTILNATLNSACELIILAIDKESKAVQFMVYAFDSIARRFQECTDHVLQKNLQSHFRESTVEHVRDYSTLFKNTIDNLSDYFERKKLKISGKKSK</sequence>
<dbReference type="InterPro" id="IPR001680">
    <property type="entry name" value="WD40_rpt"/>
</dbReference>
<dbReference type="SMART" id="SM00320">
    <property type="entry name" value="WD40"/>
    <property type="match status" value="2"/>
</dbReference>
<dbReference type="GO" id="GO:0043527">
    <property type="term" value="C:tRNA methyltransferase complex"/>
    <property type="evidence" value="ECO:0007669"/>
    <property type="project" value="TreeGrafter"/>
</dbReference>
<proteinExistence type="inferred from homology"/>
<evidence type="ECO:0000256" key="4">
    <source>
        <dbReference type="ARBA" id="ARBA00022737"/>
    </source>
</evidence>
<comment type="subunit">
    <text evidence="7">Forms a heterodimer with the catalytic subunit Mettl1. Interacts with mei-P26 and weakly interacts with bgcn; required for the function or formation of the mei-P26-bgcn-bam-sxl complex. Interacts with nanos; may be involved in mei-P26-dependent derepression of the BMP signaling pathway. Interacts with Myc; the interaction may be mediated by mei-P26 and may be involved in the regulation of ribosome biogenesis.</text>
</comment>
<evidence type="ECO:0000256" key="3">
    <source>
        <dbReference type="ARBA" id="ARBA00022694"/>
    </source>
</evidence>
<evidence type="ECO:0000256" key="1">
    <source>
        <dbReference type="ARBA" id="ARBA00004123"/>
    </source>
</evidence>
<dbReference type="VEuPathDB" id="VectorBase:AATE002713"/>
<keyword evidence="4 8" id="KW-0677">Repeat</keyword>
<keyword evidence="3 8" id="KW-0819">tRNA processing</keyword>
<dbReference type="PROSITE" id="PS50082">
    <property type="entry name" value="WD_REPEATS_2"/>
    <property type="match status" value="1"/>
</dbReference>
<dbReference type="GO" id="GO:0005634">
    <property type="term" value="C:nucleus"/>
    <property type="evidence" value="ECO:0007669"/>
    <property type="project" value="UniProtKB-SubCell"/>
</dbReference>
<comment type="function">
    <text evidence="8">Required for the formation of N(7)-methylguanine at position 46 (m7G46) in tRNA. In the complex, it is required to stabilize and induce conformational changes of the catalytic subunit.</text>
</comment>
<comment type="similarity">
    <text evidence="8">Belongs to the WD repeat TRM82 family.</text>
</comment>
<dbReference type="InterPro" id="IPR015943">
    <property type="entry name" value="WD40/YVTN_repeat-like_dom_sf"/>
</dbReference>
<dbReference type="GO" id="GO:0005829">
    <property type="term" value="C:cytosol"/>
    <property type="evidence" value="ECO:0007669"/>
    <property type="project" value="TreeGrafter"/>
</dbReference>
<dbReference type="InterPro" id="IPR028884">
    <property type="entry name" value="Trm82"/>
</dbReference>
<reference evidence="9" key="1">
    <citation type="submission" date="2022-08" db="UniProtKB">
        <authorList>
            <consortium name="EnsemblMetazoa"/>
        </authorList>
    </citation>
    <scope>IDENTIFICATION</scope>
    <source>
        <strain evidence="9">EBRO</strain>
    </source>
</reference>
<dbReference type="AlphaFoldDB" id="A0A182INZ0"/>
<evidence type="ECO:0000256" key="2">
    <source>
        <dbReference type="ARBA" id="ARBA00022574"/>
    </source>
</evidence>
<dbReference type="HAMAP" id="MF_03056">
    <property type="entry name" value="TRM82"/>
    <property type="match status" value="1"/>
</dbReference>
<dbReference type="Gene3D" id="2.130.10.10">
    <property type="entry name" value="YVTN repeat-like/Quinoprotein amine dehydrogenase"/>
    <property type="match status" value="1"/>
</dbReference>
<protein>
    <submittedName>
        <fullName evidence="9">Uncharacterized protein</fullName>
    </submittedName>
</protein>
<organism evidence="9">
    <name type="scientific">Anopheles atroparvus</name>
    <name type="common">European mosquito</name>
    <dbReference type="NCBI Taxonomy" id="41427"/>
    <lineage>
        <taxon>Eukaryota</taxon>
        <taxon>Metazoa</taxon>
        <taxon>Ecdysozoa</taxon>
        <taxon>Arthropoda</taxon>
        <taxon>Hexapoda</taxon>
        <taxon>Insecta</taxon>
        <taxon>Pterygota</taxon>
        <taxon>Neoptera</taxon>
        <taxon>Endopterygota</taxon>
        <taxon>Diptera</taxon>
        <taxon>Nematocera</taxon>
        <taxon>Culicoidea</taxon>
        <taxon>Culicidae</taxon>
        <taxon>Anophelinae</taxon>
        <taxon>Anopheles</taxon>
    </lineage>
</organism>
<dbReference type="EnsemblMetazoa" id="AATE002713-RA">
    <property type="protein sequence ID" value="AATE002713-PA.1"/>
    <property type="gene ID" value="AATE002713"/>
</dbReference>
<evidence type="ECO:0000256" key="6">
    <source>
        <dbReference type="ARBA" id="ARBA00093337"/>
    </source>
</evidence>
<comment type="subcellular location">
    <subcellularLocation>
        <location evidence="1 8">Nucleus</location>
    </subcellularLocation>
</comment>
<keyword evidence="2 8" id="KW-0853">WD repeat</keyword>
<evidence type="ECO:0000256" key="7">
    <source>
        <dbReference type="ARBA" id="ARBA00093542"/>
    </source>
</evidence>
<dbReference type="Pfam" id="PF00400">
    <property type="entry name" value="WD40"/>
    <property type="match status" value="2"/>
</dbReference>
<dbReference type="SUPFAM" id="SSF50978">
    <property type="entry name" value="WD40 repeat-like"/>
    <property type="match status" value="1"/>
</dbReference>
<keyword evidence="5 8" id="KW-0539">Nucleus</keyword>
<dbReference type="InterPro" id="IPR036322">
    <property type="entry name" value="WD40_repeat_dom_sf"/>
</dbReference>
<evidence type="ECO:0000256" key="5">
    <source>
        <dbReference type="ARBA" id="ARBA00023242"/>
    </source>
</evidence>
<comment type="pathway">
    <text evidence="8">tRNA modification; N(7)-methylguanine-tRNA biosynthesis.</text>
</comment>
<accession>A0A182INZ0</accession>
<name>A0A182INZ0_ANOAO</name>
<comment type="function">
    <text evidence="6">Required for the Mettl1-dependent formation of N(7)-methylguanine at position 46 (m7G46) in tRNA. In the Mettl1-wuho methyltransferase complex, it is required to stabilize and induce conformational changes of the catalytic subunit. Required for binding of nanos mRNA and repression of translation by the mei-P26-bgcn-bam-sxl complex. May cooperate with mei-P26 and nanos to derepress the BMP signaling pathway. May cooperate with mei-P26 to suppress expression of a subset of microRNAs. May cooperate with mei-P26 to regulate bam expression levels in germline cells during gametogenesis. Required to promote mitosis to meiosis transition during gametogenesis. May regulate germline cell division in part by regulating ribosome biogenesis.</text>
</comment>
<dbReference type="GO" id="GO:0106004">
    <property type="term" value="P:tRNA (guanine-N7)-methylation"/>
    <property type="evidence" value="ECO:0007669"/>
    <property type="project" value="UniProtKB-UniRule"/>
</dbReference>
<dbReference type="PANTHER" id="PTHR16288:SF0">
    <property type="entry name" value="TRNA (GUANINE-N(7)-)-METHYLTRANSFERASE NON-CATALYTIC SUBUNIT WDR4"/>
    <property type="match status" value="1"/>
</dbReference>
<evidence type="ECO:0000313" key="9">
    <source>
        <dbReference type="EnsemblMetazoa" id="AATE002713-PA.1"/>
    </source>
</evidence>